<dbReference type="PANTHER" id="PTHR43884:SF12">
    <property type="entry name" value="ISOVALERYL-COA DEHYDROGENASE, MITOCHONDRIAL-RELATED"/>
    <property type="match status" value="1"/>
</dbReference>
<dbReference type="InterPro" id="IPR046373">
    <property type="entry name" value="Acyl-CoA_Oxase/DH_mid-dom_sf"/>
</dbReference>
<evidence type="ECO:0000256" key="11">
    <source>
        <dbReference type="ARBA" id="ARBA00047859"/>
    </source>
</evidence>
<evidence type="ECO:0000256" key="5">
    <source>
        <dbReference type="ARBA" id="ARBA00023002"/>
    </source>
</evidence>
<accession>A0A917XHG2</accession>
<comment type="pathway">
    <text evidence="7">Sulfur metabolism; dibenzothiophene degradation.</text>
</comment>
<dbReference type="Gene3D" id="1.20.140.10">
    <property type="entry name" value="Butyryl-CoA Dehydrogenase, subunit A, domain 3"/>
    <property type="match status" value="1"/>
</dbReference>
<dbReference type="Gene3D" id="1.10.540.10">
    <property type="entry name" value="Acyl-CoA dehydrogenase/oxidase, N-terminal domain"/>
    <property type="match status" value="1"/>
</dbReference>
<keyword evidence="3" id="KW-0288">FMN</keyword>
<dbReference type="GO" id="GO:0004497">
    <property type="term" value="F:monooxygenase activity"/>
    <property type="evidence" value="ECO:0007669"/>
    <property type="project" value="UniProtKB-KW"/>
</dbReference>
<dbReference type="InterPro" id="IPR037069">
    <property type="entry name" value="AcylCoA_DH/ox_N_sf"/>
</dbReference>
<dbReference type="GO" id="GO:0005737">
    <property type="term" value="C:cytoplasm"/>
    <property type="evidence" value="ECO:0007669"/>
    <property type="project" value="UniProtKB-SubCell"/>
</dbReference>
<evidence type="ECO:0000256" key="6">
    <source>
        <dbReference type="ARBA" id="ARBA00023033"/>
    </source>
</evidence>
<protein>
    <recommendedName>
        <fullName evidence="10">Dibenzothiophene monooxygenase</fullName>
        <ecNumber evidence="9">1.14.14.21</ecNumber>
    </recommendedName>
</protein>
<evidence type="ECO:0000256" key="7">
    <source>
        <dbReference type="ARBA" id="ARBA00034307"/>
    </source>
</evidence>
<evidence type="ECO:0000256" key="13">
    <source>
        <dbReference type="ARBA" id="ARBA00049456"/>
    </source>
</evidence>
<dbReference type="Pfam" id="PF08028">
    <property type="entry name" value="Acyl-CoA_dh_2"/>
    <property type="match status" value="1"/>
</dbReference>
<dbReference type="PIRSF" id="PIRSF016578">
    <property type="entry name" value="HsaA"/>
    <property type="match status" value="1"/>
</dbReference>
<gene>
    <name evidence="16" type="ORF">GCM10011578_054540</name>
</gene>
<dbReference type="GO" id="GO:0050660">
    <property type="term" value="F:flavin adenine dinucleotide binding"/>
    <property type="evidence" value="ECO:0007669"/>
    <property type="project" value="InterPro"/>
</dbReference>
<evidence type="ECO:0000313" key="16">
    <source>
        <dbReference type="EMBL" id="GGN22689.1"/>
    </source>
</evidence>
<dbReference type="InterPro" id="IPR009100">
    <property type="entry name" value="AcylCoA_DH/oxidase_NM_dom_sf"/>
</dbReference>
<dbReference type="InterPro" id="IPR036250">
    <property type="entry name" value="AcylCo_DH-like_C"/>
</dbReference>
<evidence type="ECO:0000256" key="3">
    <source>
        <dbReference type="ARBA" id="ARBA00022643"/>
    </source>
</evidence>
<evidence type="ECO:0000256" key="10">
    <source>
        <dbReference type="ARBA" id="ARBA00034345"/>
    </source>
</evidence>
<evidence type="ECO:0000259" key="15">
    <source>
        <dbReference type="Pfam" id="PF08028"/>
    </source>
</evidence>
<dbReference type="PANTHER" id="PTHR43884">
    <property type="entry name" value="ACYL-COA DEHYDROGENASE"/>
    <property type="match status" value="1"/>
</dbReference>
<dbReference type="InterPro" id="IPR013107">
    <property type="entry name" value="Acyl-CoA_DH_C"/>
</dbReference>
<keyword evidence="5" id="KW-0560">Oxidoreductase</keyword>
<dbReference type="Pfam" id="PF02770">
    <property type="entry name" value="Acyl-CoA_dh_M"/>
    <property type="match status" value="1"/>
</dbReference>
<dbReference type="InterPro" id="IPR006091">
    <property type="entry name" value="Acyl-CoA_Oxase/DH_mid-dom"/>
</dbReference>
<dbReference type="AlphaFoldDB" id="A0A917XHG2"/>
<dbReference type="SUPFAM" id="SSF56645">
    <property type="entry name" value="Acyl-CoA dehydrogenase NM domain-like"/>
    <property type="match status" value="1"/>
</dbReference>
<evidence type="ECO:0000256" key="1">
    <source>
        <dbReference type="ARBA" id="ARBA00004496"/>
    </source>
</evidence>
<evidence type="ECO:0000256" key="4">
    <source>
        <dbReference type="ARBA" id="ARBA00022741"/>
    </source>
</evidence>
<dbReference type="GO" id="GO:0006552">
    <property type="term" value="P:L-leucine catabolic process"/>
    <property type="evidence" value="ECO:0007669"/>
    <property type="project" value="TreeGrafter"/>
</dbReference>
<feature type="domain" description="Acyl-CoA oxidase/dehydrogenase middle" evidence="14">
    <location>
        <begin position="126"/>
        <end position="225"/>
    </location>
</feature>
<dbReference type="Proteomes" id="UP000653411">
    <property type="component" value="Unassembled WGS sequence"/>
</dbReference>
<evidence type="ECO:0000256" key="9">
    <source>
        <dbReference type="ARBA" id="ARBA00034328"/>
    </source>
</evidence>
<keyword evidence="4" id="KW-0547">Nucleotide-binding</keyword>
<name>A0A917XHG2_9ACTN</name>
<keyword evidence="17" id="KW-1185">Reference proteome</keyword>
<dbReference type="Gene3D" id="2.40.110.10">
    <property type="entry name" value="Butyryl-CoA Dehydrogenase, subunit A, domain 2"/>
    <property type="match status" value="1"/>
</dbReference>
<proteinExistence type="inferred from homology"/>
<evidence type="ECO:0000256" key="12">
    <source>
        <dbReference type="ARBA" id="ARBA00048445"/>
    </source>
</evidence>
<dbReference type="EMBL" id="BMML01000013">
    <property type="protein sequence ID" value="GGN22689.1"/>
    <property type="molecule type" value="Genomic_DNA"/>
</dbReference>
<evidence type="ECO:0000256" key="2">
    <source>
        <dbReference type="ARBA" id="ARBA00022630"/>
    </source>
</evidence>
<comment type="similarity">
    <text evidence="8">Belongs to the DszC flavin monooxygenase family.</text>
</comment>
<comment type="catalytic activity">
    <reaction evidence="13">
        <text>dibenzothiophene + 2 FMNH2 + 2 O2 = dibenzothiophene 5,5-dioxide + 2 FMN + 2 H2O + 2 H(+)</text>
        <dbReference type="Rhea" id="RHEA:49072"/>
        <dbReference type="ChEBI" id="CHEBI:15377"/>
        <dbReference type="ChEBI" id="CHEBI:15378"/>
        <dbReference type="ChEBI" id="CHEBI:15379"/>
        <dbReference type="ChEBI" id="CHEBI:23681"/>
        <dbReference type="ChEBI" id="CHEBI:57618"/>
        <dbReference type="ChEBI" id="CHEBI:58210"/>
        <dbReference type="ChEBI" id="CHEBI:90356"/>
        <dbReference type="EC" id="1.14.14.21"/>
    </reaction>
</comment>
<comment type="catalytic activity">
    <reaction evidence="11">
        <text>dibenzothiophene + FMNH2 + O2 = dibenzothiophene 5-oxide + FMN + H2O + H(+)</text>
        <dbReference type="Rhea" id="RHEA:49076"/>
        <dbReference type="ChEBI" id="CHEBI:15377"/>
        <dbReference type="ChEBI" id="CHEBI:15378"/>
        <dbReference type="ChEBI" id="CHEBI:15379"/>
        <dbReference type="ChEBI" id="CHEBI:23681"/>
        <dbReference type="ChEBI" id="CHEBI:23683"/>
        <dbReference type="ChEBI" id="CHEBI:57618"/>
        <dbReference type="ChEBI" id="CHEBI:58210"/>
    </reaction>
</comment>
<sequence length="404" mass="44092">MNVVDQELAEVSLELRRTFAATAAKVDREGKYPEENMRLIEASPLGRLSVPRSRGGRGADGIIDDLGTYVEVISNLAAGESSTAQIWMFSTRPSCWFLGEHSPLPVEGREAIWERVRTEGRIMRFCTTGTERAQGGKIAKIGAFEMPAKRVEGGVVINGTKAFGTGVDGADYANVHVVEEGFENYEVRPYEVLVDLRSEGITVKGDWDNMGQRATGSHTVVYDNVFVPDGFHWRPAETVVAPLGPRTQLMMAAIALGIGLGALDDLVRFQRNRASFPGAKDDAVIQWQIGRYTYRLQAAQAMVMAGVPMVQALEAGERDDVENVAAYVAASKLAALDAGGEIAGEMQRMCGGSSSSNAFGMDRHWRNLRTFSVQDPADLRQRQVGRNRLYEGAAGQPRSENAPY</sequence>
<evidence type="ECO:0000256" key="8">
    <source>
        <dbReference type="ARBA" id="ARBA00034317"/>
    </source>
</evidence>
<comment type="catalytic activity">
    <reaction evidence="12">
        <text>dibenzothiophene 5-oxide + FMNH2 + O2 = dibenzothiophene 5,5-dioxide + FMN + H2O + H(+)</text>
        <dbReference type="Rhea" id="RHEA:49080"/>
        <dbReference type="ChEBI" id="CHEBI:15377"/>
        <dbReference type="ChEBI" id="CHEBI:15378"/>
        <dbReference type="ChEBI" id="CHEBI:15379"/>
        <dbReference type="ChEBI" id="CHEBI:23683"/>
        <dbReference type="ChEBI" id="CHEBI:57618"/>
        <dbReference type="ChEBI" id="CHEBI:58210"/>
        <dbReference type="ChEBI" id="CHEBI:90356"/>
    </reaction>
</comment>
<feature type="domain" description="Acyl-CoA dehydrogenase C-terminal" evidence="15">
    <location>
        <begin position="249"/>
        <end position="371"/>
    </location>
</feature>
<comment type="caution">
    <text evidence="16">The sequence shown here is derived from an EMBL/GenBank/DDBJ whole genome shotgun (WGS) entry which is preliminary data.</text>
</comment>
<keyword evidence="6" id="KW-0503">Monooxygenase</keyword>
<reference evidence="16" key="2">
    <citation type="submission" date="2020-09" db="EMBL/GenBank/DDBJ databases">
        <authorList>
            <person name="Sun Q."/>
            <person name="Zhou Y."/>
        </authorList>
    </citation>
    <scope>NUCLEOTIDE SEQUENCE</scope>
    <source>
        <strain evidence="16">CGMCC 4.7110</strain>
    </source>
</reference>
<dbReference type="EC" id="1.14.14.21" evidence="9"/>
<dbReference type="RefSeq" id="WP_189265462.1">
    <property type="nucleotide sequence ID" value="NZ_BMML01000013.1"/>
</dbReference>
<comment type="subcellular location">
    <subcellularLocation>
        <location evidence="1">Cytoplasm</location>
    </subcellularLocation>
</comment>
<keyword evidence="2" id="KW-0285">Flavoprotein</keyword>
<dbReference type="GO" id="GO:0008470">
    <property type="term" value="F:3-methylbutanoyl-CoA dehydrogenase activity"/>
    <property type="evidence" value="ECO:0007669"/>
    <property type="project" value="TreeGrafter"/>
</dbReference>
<evidence type="ECO:0000313" key="17">
    <source>
        <dbReference type="Proteomes" id="UP000653411"/>
    </source>
</evidence>
<dbReference type="SUPFAM" id="SSF47203">
    <property type="entry name" value="Acyl-CoA dehydrogenase C-terminal domain-like"/>
    <property type="match status" value="1"/>
</dbReference>
<evidence type="ECO:0000259" key="14">
    <source>
        <dbReference type="Pfam" id="PF02770"/>
    </source>
</evidence>
<organism evidence="16 17">
    <name type="scientific">Streptomyces fuscichromogenes</name>
    <dbReference type="NCBI Taxonomy" id="1324013"/>
    <lineage>
        <taxon>Bacteria</taxon>
        <taxon>Bacillati</taxon>
        <taxon>Actinomycetota</taxon>
        <taxon>Actinomycetes</taxon>
        <taxon>Kitasatosporales</taxon>
        <taxon>Streptomycetaceae</taxon>
        <taxon>Streptomyces</taxon>
    </lineage>
</organism>
<reference evidence="16" key="1">
    <citation type="journal article" date="2014" name="Int. J. Syst. Evol. Microbiol.">
        <title>Complete genome sequence of Corynebacterium casei LMG S-19264T (=DSM 44701T), isolated from a smear-ripened cheese.</title>
        <authorList>
            <consortium name="US DOE Joint Genome Institute (JGI-PGF)"/>
            <person name="Walter F."/>
            <person name="Albersmeier A."/>
            <person name="Kalinowski J."/>
            <person name="Ruckert C."/>
        </authorList>
    </citation>
    <scope>NUCLEOTIDE SEQUENCE</scope>
    <source>
        <strain evidence="16">CGMCC 4.7110</strain>
    </source>
</reference>